<evidence type="ECO:0000256" key="1">
    <source>
        <dbReference type="SAM" id="MobiDB-lite"/>
    </source>
</evidence>
<sequence>MLVLRNNHSTQRSKFAKMLVLRNNHSTRRSKYKRPTIFLFKNRKHLRMPTPHGYLWSASIVNAYFSPINAQQIANIRCSETAPPSDRMGHAPPNTRPCD</sequence>
<evidence type="ECO:0000313" key="2">
    <source>
        <dbReference type="EMBL" id="GBL95824.1"/>
    </source>
</evidence>
<name>A0A4Y2BUI0_ARAVE</name>
<evidence type="ECO:0000313" key="5">
    <source>
        <dbReference type="EMBL" id="GBL95921.1"/>
    </source>
</evidence>
<organism evidence="5 6">
    <name type="scientific">Araneus ventricosus</name>
    <name type="common">Orbweaver spider</name>
    <name type="synonym">Epeira ventricosa</name>
    <dbReference type="NCBI Taxonomy" id="182803"/>
    <lineage>
        <taxon>Eukaryota</taxon>
        <taxon>Metazoa</taxon>
        <taxon>Ecdysozoa</taxon>
        <taxon>Arthropoda</taxon>
        <taxon>Chelicerata</taxon>
        <taxon>Arachnida</taxon>
        <taxon>Araneae</taxon>
        <taxon>Araneomorphae</taxon>
        <taxon>Entelegynae</taxon>
        <taxon>Araneoidea</taxon>
        <taxon>Araneidae</taxon>
        <taxon>Araneus</taxon>
    </lineage>
</organism>
<evidence type="ECO:0000313" key="6">
    <source>
        <dbReference type="Proteomes" id="UP000499080"/>
    </source>
</evidence>
<protein>
    <submittedName>
        <fullName evidence="5">Uncharacterized protein</fullName>
    </submittedName>
</protein>
<dbReference type="EMBL" id="BGPR01161004">
    <property type="protein sequence ID" value="GBL95824.1"/>
    <property type="molecule type" value="Genomic_DNA"/>
</dbReference>
<dbReference type="AlphaFoldDB" id="A0A4Y2BUI0"/>
<comment type="caution">
    <text evidence="5">The sequence shown here is derived from an EMBL/GenBank/DDBJ whole genome shotgun (WGS) entry which is preliminary data.</text>
</comment>
<keyword evidence="6" id="KW-1185">Reference proteome</keyword>
<accession>A0A4Y2BUI0</accession>
<gene>
    <name evidence="5" type="ORF">AVEN_161475_1</name>
    <name evidence="3" type="ORF">AVEN_246512_1</name>
    <name evidence="4" type="ORF">AVEN_69307_1</name>
    <name evidence="2" type="ORF">AVEN_95908_1</name>
</gene>
<evidence type="ECO:0000313" key="4">
    <source>
        <dbReference type="EMBL" id="GBL95887.1"/>
    </source>
</evidence>
<reference evidence="5 6" key="1">
    <citation type="journal article" date="2019" name="Sci. Rep.">
        <title>Orb-weaving spider Araneus ventricosus genome elucidates the spidroin gene catalogue.</title>
        <authorList>
            <person name="Kono N."/>
            <person name="Nakamura H."/>
            <person name="Ohtoshi R."/>
            <person name="Moran D.A.P."/>
            <person name="Shinohara A."/>
            <person name="Yoshida Y."/>
            <person name="Fujiwara M."/>
            <person name="Mori M."/>
            <person name="Tomita M."/>
            <person name="Arakawa K."/>
        </authorList>
    </citation>
    <scope>NUCLEOTIDE SEQUENCE [LARGE SCALE GENOMIC DNA]</scope>
</reference>
<dbReference type="EMBL" id="BGPR01161007">
    <property type="protein sequence ID" value="GBL95836.1"/>
    <property type="molecule type" value="Genomic_DNA"/>
</dbReference>
<feature type="region of interest" description="Disordered" evidence="1">
    <location>
        <begin position="78"/>
        <end position="99"/>
    </location>
</feature>
<evidence type="ECO:0000313" key="3">
    <source>
        <dbReference type="EMBL" id="GBL95836.1"/>
    </source>
</evidence>
<proteinExistence type="predicted"/>
<dbReference type="EMBL" id="BGPR01161026">
    <property type="protein sequence ID" value="GBL95921.1"/>
    <property type="molecule type" value="Genomic_DNA"/>
</dbReference>
<dbReference type="Proteomes" id="UP000499080">
    <property type="component" value="Unassembled WGS sequence"/>
</dbReference>
<dbReference type="EMBL" id="BGPR01161019">
    <property type="protein sequence ID" value="GBL95887.1"/>
    <property type="molecule type" value="Genomic_DNA"/>
</dbReference>